<evidence type="ECO:0000313" key="1">
    <source>
        <dbReference type="EMBL" id="GGB03308.1"/>
    </source>
</evidence>
<comment type="caution">
    <text evidence="1">The sequence shown here is derived from an EMBL/GenBank/DDBJ whole genome shotgun (WGS) entry which is preliminary data.</text>
</comment>
<reference evidence="2" key="1">
    <citation type="journal article" date="2019" name="Int. J. Syst. Evol. Microbiol.">
        <title>The Global Catalogue of Microorganisms (GCM) 10K type strain sequencing project: providing services to taxonomists for standard genome sequencing and annotation.</title>
        <authorList>
            <consortium name="The Broad Institute Genomics Platform"/>
            <consortium name="The Broad Institute Genome Sequencing Center for Infectious Disease"/>
            <person name="Wu L."/>
            <person name="Ma J."/>
        </authorList>
    </citation>
    <scope>NUCLEOTIDE SEQUENCE [LARGE SCALE GENOMIC DNA]</scope>
    <source>
        <strain evidence="2">CGMCC 1.10131</strain>
    </source>
</reference>
<evidence type="ECO:0000313" key="2">
    <source>
        <dbReference type="Proteomes" id="UP000651977"/>
    </source>
</evidence>
<accession>A0ABQ1HZZ8</accession>
<proteinExistence type="predicted"/>
<sequence>MNSGGHGSYQIFSEDDFVYARLYDSWNTVTTQQYSQQLTNVVNQFKQQPWSAIFDFRRWQLMTPESYPIMREQINWSLQHKLSHCIYLVEQSGILQFLVQRVHTGLVPHHCKFAQVNNIAACHQQLADWQIALPVSIAQQLNTN</sequence>
<gene>
    <name evidence="1" type="ORF">GCM10007414_15820</name>
</gene>
<keyword evidence="2" id="KW-1185">Reference proteome</keyword>
<dbReference type="RefSeq" id="WP_055733549.1">
    <property type="nucleotide sequence ID" value="NZ_BMDY01000008.1"/>
</dbReference>
<organism evidence="1 2">
    <name type="scientific">Agarivorans gilvus</name>
    <dbReference type="NCBI Taxonomy" id="680279"/>
    <lineage>
        <taxon>Bacteria</taxon>
        <taxon>Pseudomonadati</taxon>
        <taxon>Pseudomonadota</taxon>
        <taxon>Gammaproteobacteria</taxon>
        <taxon>Alteromonadales</taxon>
        <taxon>Alteromonadaceae</taxon>
        <taxon>Agarivorans</taxon>
    </lineage>
</organism>
<name>A0ABQ1HZZ8_9ALTE</name>
<dbReference type="EMBL" id="BMDY01000008">
    <property type="protein sequence ID" value="GGB03308.1"/>
    <property type="molecule type" value="Genomic_DNA"/>
</dbReference>
<dbReference type="Proteomes" id="UP000651977">
    <property type="component" value="Unassembled WGS sequence"/>
</dbReference>
<protein>
    <submittedName>
        <fullName evidence="1">Uncharacterized protein</fullName>
    </submittedName>
</protein>